<protein>
    <submittedName>
        <fullName evidence="2">Uncharacterized protein</fullName>
    </submittedName>
</protein>
<feature type="chain" id="PRO_5046903631" evidence="1">
    <location>
        <begin position="22"/>
        <end position="283"/>
    </location>
</feature>
<dbReference type="Proteomes" id="UP001228905">
    <property type="component" value="Unassembled WGS sequence"/>
</dbReference>
<proteinExistence type="predicted"/>
<evidence type="ECO:0000313" key="2">
    <source>
        <dbReference type="EMBL" id="MDQ0462614.1"/>
    </source>
</evidence>
<name>A0ABU0INL6_9CAUL</name>
<organism evidence="2 3">
    <name type="scientific">Caulobacter ginsengisoli</name>
    <dbReference type="NCBI Taxonomy" id="400775"/>
    <lineage>
        <taxon>Bacteria</taxon>
        <taxon>Pseudomonadati</taxon>
        <taxon>Pseudomonadota</taxon>
        <taxon>Alphaproteobacteria</taxon>
        <taxon>Caulobacterales</taxon>
        <taxon>Caulobacteraceae</taxon>
        <taxon>Caulobacter</taxon>
    </lineage>
</organism>
<keyword evidence="3" id="KW-1185">Reference proteome</keyword>
<sequence length="283" mass="30560">MHRLLITAALLAAAPAAQSPAAQSPAAQLPDGAISRSRMGPASEVVLFFIFDPAGMQDRLPPGVRFRTIDEIAARDPEAAAYLRAHPERGGWVRSFFEIIASPMDYDGVRDRHGADGIMAVWYAWATPTAATIDPRLKGGRLVALESWVSEPKLAGAMRARGYPADPARIRLLRGPGGRLSASLQAPGVTVRVTCRLDGQPERPDWSARVSYQTIFSPAGGAPTFEVVGFSGHVQEQCRAPTWTMTGAGRLPTTYRALAALGQPVGETEFDYGYRLDGGLYRW</sequence>
<keyword evidence="1" id="KW-0732">Signal</keyword>
<feature type="signal peptide" evidence="1">
    <location>
        <begin position="1"/>
        <end position="21"/>
    </location>
</feature>
<dbReference type="EMBL" id="JAUSVS010000001">
    <property type="protein sequence ID" value="MDQ0462614.1"/>
    <property type="molecule type" value="Genomic_DNA"/>
</dbReference>
<reference evidence="2 3" key="1">
    <citation type="submission" date="2023-07" db="EMBL/GenBank/DDBJ databases">
        <title>Genomic Encyclopedia of Type Strains, Phase IV (KMG-IV): sequencing the most valuable type-strain genomes for metagenomic binning, comparative biology and taxonomic classification.</title>
        <authorList>
            <person name="Goeker M."/>
        </authorList>
    </citation>
    <scope>NUCLEOTIDE SEQUENCE [LARGE SCALE GENOMIC DNA]</scope>
    <source>
        <strain evidence="2 3">DSM 18695</strain>
    </source>
</reference>
<accession>A0ABU0INL6</accession>
<evidence type="ECO:0000313" key="3">
    <source>
        <dbReference type="Proteomes" id="UP001228905"/>
    </source>
</evidence>
<comment type="caution">
    <text evidence="2">The sequence shown here is derived from an EMBL/GenBank/DDBJ whole genome shotgun (WGS) entry which is preliminary data.</text>
</comment>
<evidence type="ECO:0000256" key="1">
    <source>
        <dbReference type="SAM" id="SignalP"/>
    </source>
</evidence>
<dbReference type="RefSeq" id="WP_307345168.1">
    <property type="nucleotide sequence ID" value="NZ_JAUSVS010000001.1"/>
</dbReference>
<gene>
    <name evidence="2" type="ORF">QO010_000362</name>
</gene>